<comment type="caution">
    <text evidence="9">The sequence shown here is derived from an EMBL/GenBank/DDBJ whole genome shotgun (WGS) entry which is preliminary data.</text>
</comment>
<dbReference type="Pfam" id="PF07798">
    <property type="entry name" value="CCDC90-like"/>
    <property type="match status" value="1"/>
</dbReference>
<evidence type="ECO:0000313" key="10">
    <source>
        <dbReference type="Proteomes" id="UP000288805"/>
    </source>
</evidence>
<dbReference type="PANTHER" id="PTHR14360:SF1">
    <property type="entry name" value="PROTEIN FMP32, MITOCHONDRIAL"/>
    <property type="match status" value="1"/>
</dbReference>
<keyword evidence="3 8" id="KW-0812">Transmembrane</keyword>
<evidence type="ECO:0000256" key="1">
    <source>
        <dbReference type="ARBA" id="ARBA00004173"/>
    </source>
</evidence>
<name>A0A438K603_VITVI</name>
<gene>
    <name evidence="9" type="ORF">CK203_006166</name>
</gene>
<dbReference type="AlphaFoldDB" id="A0A438K603"/>
<keyword evidence="4 8" id="KW-1133">Transmembrane helix</keyword>
<dbReference type="EMBL" id="QGNW01000015">
    <property type="protein sequence ID" value="RVX16638.1"/>
    <property type="molecule type" value="Genomic_DNA"/>
</dbReference>
<comment type="subcellular location">
    <subcellularLocation>
        <location evidence="2">Membrane</location>
    </subcellularLocation>
    <subcellularLocation>
        <location evidence="1">Mitochondrion</location>
    </subcellularLocation>
</comment>
<keyword evidence="6" id="KW-0496">Mitochondrion</keyword>
<dbReference type="GO" id="GO:0005739">
    <property type="term" value="C:mitochondrion"/>
    <property type="evidence" value="ECO:0007669"/>
    <property type="project" value="UniProtKB-SubCell"/>
</dbReference>
<proteinExistence type="predicted"/>
<feature type="transmembrane region" description="Helical" evidence="8">
    <location>
        <begin position="96"/>
        <end position="118"/>
    </location>
</feature>
<evidence type="ECO:0000256" key="5">
    <source>
        <dbReference type="ARBA" id="ARBA00023054"/>
    </source>
</evidence>
<dbReference type="PANTHER" id="PTHR14360">
    <property type="entry name" value="PROTEIN FMP32, MITOCHONDRIAL"/>
    <property type="match status" value="1"/>
</dbReference>
<reference evidence="9 10" key="1">
    <citation type="journal article" date="2018" name="PLoS Genet.">
        <title>Population sequencing reveals clonal diversity and ancestral inbreeding in the grapevine cultivar Chardonnay.</title>
        <authorList>
            <person name="Roach M.J."/>
            <person name="Johnson D.L."/>
            <person name="Bohlmann J."/>
            <person name="van Vuuren H.J."/>
            <person name="Jones S.J."/>
            <person name="Pretorius I.S."/>
            <person name="Schmidt S.A."/>
            <person name="Borneman A.R."/>
        </authorList>
    </citation>
    <scope>NUCLEOTIDE SEQUENCE [LARGE SCALE GENOMIC DNA]</scope>
    <source>
        <strain evidence="10">cv. Chardonnay</strain>
        <tissue evidence="9">Leaf</tissue>
    </source>
</reference>
<keyword evidence="5" id="KW-0175">Coiled coil</keyword>
<dbReference type="InterPro" id="IPR024461">
    <property type="entry name" value="CCDC90-like"/>
</dbReference>
<organism evidence="9 10">
    <name type="scientific">Vitis vinifera</name>
    <name type="common">Grape</name>
    <dbReference type="NCBI Taxonomy" id="29760"/>
    <lineage>
        <taxon>Eukaryota</taxon>
        <taxon>Viridiplantae</taxon>
        <taxon>Streptophyta</taxon>
        <taxon>Embryophyta</taxon>
        <taxon>Tracheophyta</taxon>
        <taxon>Spermatophyta</taxon>
        <taxon>Magnoliopsida</taxon>
        <taxon>eudicotyledons</taxon>
        <taxon>Gunneridae</taxon>
        <taxon>Pentapetalae</taxon>
        <taxon>rosids</taxon>
        <taxon>Vitales</taxon>
        <taxon>Vitaceae</taxon>
        <taxon>Viteae</taxon>
        <taxon>Vitis</taxon>
    </lineage>
</organism>
<evidence type="ECO:0000256" key="6">
    <source>
        <dbReference type="ARBA" id="ARBA00023128"/>
    </source>
</evidence>
<evidence type="ECO:0000256" key="7">
    <source>
        <dbReference type="ARBA" id="ARBA00023136"/>
    </source>
</evidence>
<accession>A0A438K603</accession>
<protein>
    <recommendedName>
        <fullName evidence="11">Protein FMP32, mitochondrial</fullName>
    </recommendedName>
</protein>
<evidence type="ECO:0000256" key="8">
    <source>
        <dbReference type="SAM" id="Phobius"/>
    </source>
</evidence>
<evidence type="ECO:0000313" key="9">
    <source>
        <dbReference type="EMBL" id="RVX16638.1"/>
    </source>
</evidence>
<evidence type="ECO:0008006" key="11">
    <source>
        <dbReference type="Google" id="ProtNLM"/>
    </source>
</evidence>
<dbReference type="GO" id="GO:0016020">
    <property type="term" value="C:membrane"/>
    <property type="evidence" value="ECO:0007669"/>
    <property type="project" value="UniProtKB-SubCell"/>
</dbReference>
<evidence type="ECO:0000256" key="4">
    <source>
        <dbReference type="ARBA" id="ARBA00022989"/>
    </source>
</evidence>
<sequence>MERHHFSLLQHETEKLQIDIETMRTELSHEIDKVTTVVRAELANHNVETITHTSTLDRVLRAELVNQNAETITTTNKLDRDIHAVRAQLEAAKYDVIKYCMGTIVSILALSFAAIRMLM</sequence>
<dbReference type="Proteomes" id="UP000288805">
    <property type="component" value="Unassembled WGS sequence"/>
</dbReference>
<evidence type="ECO:0000256" key="2">
    <source>
        <dbReference type="ARBA" id="ARBA00004370"/>
    </source>
</evidence>
<evidence type="ECO:0000256" key="3">
    <source>
        <dbReference type="ARBA" id="ARBA00022692"/>
    </source>
</evidence>
<keyword evidence="7 8" id="KW-0472">Membrane</keyword>